<keyword evidence="8" id="KW-0723">Serine/threonine-protein kinase</keyword>
<accession>A0ABY1CW02</accession>
<feature type="region of interest" description="Disordered" evidence="6">
    <location>
        <begin position="200"/>
        <end position="236"/>
    </location>
</feature>
<keyword evidence="1" id="KW-0808">Transferase</keyword>
<dbReference type="PROSITE" id="PS00108">
    <property type="entry name" value="PROTEIN_KINASE_ST"/>
    <property type="match status" value="1"/>
</dbReference>
<dbReference type="InterPro" id="IPR008271">
    <property type="entry name" value="Ser/Thr_kinase_AS"/>
</dbReference>
<organism evidence="8 9">
    <name type="scientific">Myxococcus fulvus</name>
    <dbReference type="NCBI Taxonomy" id="33"/>
    <lineage>
        <taxon>Bacteria</taxon>
        <taxon>Pseudomonadati</taxon>
        <taxon>Myxococcota</taxon>
        <taxon>Myxococcia</taxon>
        <taxon>Myxococcales</taxon>
        <taxon>Cystobacterineae</taxon>
        <taxon>Myxococcaceae</taxon>
        <taxon>Myxococcus</taxon>
    </lineage>
</organism>
<dbReference type="Gene3D" id="1.25.40.10">
    <property type="entry name" value="Tetratricopeptide repeat domain"/>
    <property type="match status" value="2"/>
</dbReference>
<gene>
    <name evidence="8" type="ORF">SAMN05443572_114133</name>
</gene>
<dbReference type="PROSITE" id="PS50011">
    <property type="entry name" value="PROTEIN_KINASE_DOM"/>
    <property type="match status" value="1"/>
</dbReference>
<feature type="domain" description="Protein kinase" evidence="7">
    <location>
        <begin position="246"/>
        <end position="505"/>
    </location>
</feature>
<dbReference type="SMART" id="SM00220">
    <property type="entry name" value="S_TKc"/>
    <property type="match status" value="1"/>
</dbReference>
<keyword evidence="2 5" id="KW-0547">Nucleotide-binding</keyword>
<dbReference type="PROSITE" id="PS00107">
    <property type="entry name" value="PROTEIN_KINASE_ATP"/>
    <property type="match status" value="1"/>
</dbReference>
<dbReference type="Pfam" id="PF00069">
    <property type="entry name" value="Pkinase"/>
    <property type="match status" value="1"/>
</dbReference>
<keyword evidence="3 8" id="KW-0418">Kinase</keyword>
<protein>
    <submittedName>
        <fullName evidence="8">Serine/threonine protein kinase</fullName>
    </submittedName>
</protein>
<evidence type="ECO:0000256" key="1">
    <source>
        <dbReference type="ARBA" id="ARBA00022679"/>
    </source>
</evidence>
<dbReference type="RefSeq" id="WP_281250477.1">
    <property type="nucleotide sequence ID" value="NZ_FOIB01000014.1"/>
</dbReference>
<dbReference type="SUPFAM" id="SSF56112">
    <property type="entry name" value="Protein kinase-like (PK-like)"/>
    <property type="match status" value="1"/>
</dbReference>
<sequence length="1334" mass="144774">MSEQDEAQLRQAVAEGLLARDEVEALREEAARLGQRPLELLRARGRLSEDTYASWVRMRRDALEPAASREGSLAAPGGPAMSSHERSGAGGAPSALSGREAAVSVASALSGREAAVSVASALSGREAAVSVASALSGREAAVSVASALSGREAAVSVASALSGREAAVSVAPVLERRESLTPGAPGPGSVADTAEVILGRPDGVPAADDTPGLPDGSPSRGLDVSPAHATPDADAPAFPVPGWERYSPVRFLGQGGMGRVFLAWDARLHRHVALKFVRGDEPELARRFVSEARAQARVSHPRVCEVYEVGEVQGRVYIAMRYVDGLPLQSLVASLGVEQKARVLRDAAEGVHAAHRAGLIHRDIKPSNILVERSADGELSVYVMDFGLARDWKEGATATGTVLGTPHFMSPEQARGEVTRLDRRADVYGLGATLYALLTGSAPIPGGNGLEVLGNIATVEPRPPRALDADIPVDLEAITLKCLEKDRSARYGSARELAEDLSRFLDGAPVLARTGPGYRARKWLRRHRRSVALGTGALVVVSLALGQAVLARREVSQREALARRFTEQVERIEAQVRYTGIAPAHDTRADREALRQRMRELETAMREAGPMAEGPGHYALGRAHLALGDDLLAHHHLDAAWRAGNTEPRVAYSMALVLSHLYQRARLDAERTRDETTRAKRLHDATRRFGETARDFLRRSEGAQVPSPEYVAALLAFLENRFDEALAKLEAPGSRLPWFHEAPLLRGDILVTRAASRWNTGQRDGALSDLEEGRRAYAHAADIGRSVPAVYLARARLEGWALLLALYGQGEVAPHYERGLAAVSQALLLSPDDAEAHELEAGFHRRLAEHHARRGGEVEPLLDKALASARRAMALSPLQPEGLHELALVHWQRARLRQEKGLDPRDSLREAVAAFDRATPETWDYDFHADHGQVFRVWADHEDGVGGDSLPYRQRAIDSHERAVALDAKRPEAWINLGTEYLARATNPRAPSPVEDLDKAAAALERARTLNPEHVVPWFYEGEVHLARATRQRDSGADAGPTLMRAREAYLRGVAINPKLPPLHNGLGTVGFEQAKDAWERGGDPEPSLREALKSFEQAIALAPAQGYGQNNVGEVHAWRARMRVLEGRSPEAEVKAARVALKDALEKVPDLAQPWMNLGTALLAEAEWRSTRGQPVAPVLTEAIQALRRALTLNPKQAQAWRVLGEALAIEALAKGDAESLTQVEHAFGQALTLEPTQPEHRLAFARFCLSWGQRPGASDSKRLERGRVLTEEVLAARPTWPRARALRAGLLLASAEKGNSHPEARELLSRALGDNPHLTHAWSAWLTLAKSR</sequence>
<evidence type="ECO:0000256" key="4">
    <source>
        <dbReference type="ARBA" id="ARBA00022840"/>
    </source>
</evidence>
<dbReference type="InterPro" id="IPR017441">
    <property type="entry name" value="Protein_kinase_ATP_BS"/>
</dbReference>
<evidence type="ECO:0000313" key="9">
    <source>
        <dbReference type="Proteomes" id="UP000183760"/>
    </source>
</evidence>
<dbReference type="PANTHER" id="PTHR43289">
    <property type="entry name" value="MITOGEN-ACTIVATED PROTEIN KINASE KINASE KINASE 20-RELATED"/>
    <property type="match status" value="1"/>
</dbReference>
<evidence type="ECO:0000259" key="7">
    <source>
        <dbReference type="PROSITE" id="PS50011"/>
    </source>
</evidence>
<evidence type="ECO:0000256" key="5">
    <source>
        <dbReference type="PROSITE-ProRule" id="PRU10141"/>
    </source>
</evidence>
<dbReference type="InterPro" id="IPR000719">
    <property type="entry name" value="Prot_kinase_dom"/>
</dbReference>
<dbReference type="SUPFAM" id="SSF48452">
    <property type="entry name" value="TPR-like"/>
    <property type="match status" value="3"/>
</dbReference>
<evidence type="ECO:0000256" key="3">
    <source>
        <dbReference type="ARBA" id="ARBA00022777"/>
    </source>
</evidence>
<dbReference type="InterPro" id="IPR011990">
    <property type="entry name" value="TPR-like_helical_dom_sf"/>
</dbReference>
<dbReference type="CDD" id="cd14014">
    <property type="entry name" value="STKc_PknB_like"/>
    <property type="match status" value="1"/>
</dbReference>
<name>A0ABY1CW02_MYXFU</name>
<dbReference type="Gene3D" id="1.10.510.10">
    <property type="entry name" value="Transferase(Phosphotransferase) domain 1"/>
    <property type="match status" value="1"/>
</dbReference>
<proteinExistence type="predicted"/>
<evidence type="ECO:0000256" key="6">
    <source>
        <dbReference type="SAM" id="MobiDB-lite"/>
    </source>
</evidence>
<feature type="compositionally biased region" description="Low complexity" evidence="6">
    <location>
        <begin position="226"/>
        <end position="236"/>
    </location>
</feature>
<dbReference type="InterPro" id="IPR011009">
    <property type="entry name" value="Kinase-like_dom_sf"/>
</dbReference>
<comment type="caution">
    <text evidence="8">The sequence shown here is derived from an EMBL/GenBank/DDBJ whole genome shotgun (WGS) entry which is preliminary data.</text>
</comment>
<keyword evidence="9" id="KW-1185">Reference proteome</keyword>
<dbReference type="PANTHER" id="PTHR43289:SF34">
    <property type="entry name" value="SERINE_THREONINE-PROTEIN KINASE YBDM-RELATED"/>
    <property type="match status" value="1"/>
</dbReference>
<feature type="binding site" evidence="5">
    <location>
        <position position="275"/>
    </location>
    <ligand>
        <name>ATP</name>
        <dbReference type="ChEBI" id="CHEBI:30616"/>
    </ligand>
</feature>
<dbReference type="EMBL" id="FOIB01000014">
    <property type="protein sequence ID" value="SEU39611.1"/>
    <property type="molecule type" value="Genomic_DNA"/>
</dbReference>
<keyword evidence="4 5" id="KW-0067">ATP-binding</keyword>
<dbReference type="GO" id="GO:0004674">
    <property type="term" value="F:protein serine/threonine kinase activity"/>
    <property type="evidence" value="ECO:0007669"/>
    <property type="project" value="UniProtKB-KW"/>
</dbReference>
<reference evidence="8 9" key="1">
    <citation type="submission" date="2016-10" db="EMBL/GenBank/DDBJ databases">
        <authorList>
            <person name="Varghese N."/>
            <person name="Submissions S."/>
        </authorList>
    </citation>
    <scope>NUCLEOTIDE SEQUENCE [LARGE SCALE GENOMIC DNA]</scope>
    <source>
        <strain evidence="8 9">DSM 16525</strain>
    </source>
</reference>
<evidence type="ECO:0000256" key="2">
    <source>
        <dbReference type="ARBA" id="ARBA00022741"/>
    </source>
</evidence>
<dbReference type="Proteomes" id="UP000183760">
    <property type="component" value="Unassembled WGS sequence"/>
</dbReference>
<feature type="region of interest" description="Disordered" evidence="6">
    <location>
        <begin position="65"/>
        <end position="95"/>
    </location>
</feature>
<evidence type="ECO:0000313" key="8">
    <source>
        <dbReference type="EMBL" id="SEU39611.1"/>
    </source>
</evidence>
<dbReference type="Gene3D" id="3.30.200.20">
    <property type="entry name" value="Phosphorylase Kinase, domain 1"/>
    <property type="match status" value="1"/>
</dbReference>